<feature type="compositionally biased region" description="Acidic residues" evidence="1">
    <location>
        <begin position="57"/>
        <end position="77"/>
    </location>
</feature>
<sequence length="87" mass="9853">MTEKAFSWSLGWKLALSCKTFESIFQNQKISEEFIPPPSELPRSLFDPNNVARALEDMPEEDEEADEEGEEEDDADTDANSPSFPKP</sequence>
<gene>
    <name evidence="2" type="ORF">F511_25365</name>
</gene>
<protein>
    <submittedName>
        <fullName evidence="2">Uncharacterized protein</fullName>
    </submittedName>
</protein>
<feature type="region of interest" description="Disordered" evidence="1">
    <location>
        <begin position="54"/>
        <end position="87"/>
    </location>
</feature>
<proteinExistence type="predicted"/>
<name>A0A2Z7A2W3_9LAMI</name>
<evidence type="ECO:0000313" key="3">
    <source>
        <dbReference type="Proteomes" id="UP000250235"/>
    </source>
</evidence>
<accession>A0A2Z7A2W3</accession>
<organism evidence="2 3">
    <name type="scientific">Dorcoceras hygrometricum</name>
    <dbReference type="NCBI Taxonomy" id="472368"/>
    <lineage>
        <taxon>Eukaryota</taxon>
        <taxon>Viridiplantae</taxon>
        <taxon>Streptophyta</taxon>
        <taxon>Embryophyta</taxon>
        <taxon>Tracheophyta</taxon>
        <taxon>Spermatophyta</taxon>
        <taxon>Magnoliopsida</taxon>
        <taxon>eudicotyledons</taxon>
        <taxon>Gunneridae</taxon>
        <taxon>Pentapetalae</taxon>
        <taxon>asterids</taxon>
        <taxon>lamiids</taxon>
        <taxon>Lamiales</taxon>
        <taxon>Gesneriaceae</taxon>
        <taxon>Didymocarpoideae</taxon>
        <taxon>Trichosporeae</taxon>
        <taxon>Loxocarpinae</taxon>
        <taxon>Dorcoceras</taxon>
    </lineage>
</organism>
<evidence type="ECO:0000313" key="2">
    <source>
        <dbReference type="EMBL" id="KZV15948.1"/>
    </source>
</evidence>
<dbReference type="Proteomes" id="UP000250235">
    <property type="component" value="Unassembled WGS sequence"/>
</dbReference>
<keyword evidence="3" id="KW-1185">Reference proteome</keyword>
<dbReference type="EMBL" id="KV019592">
    <property type="protein sequence ID" value="KZV15948.1"/>
    <property type="molecule type" value="Genomic_DNA"/>
</dbReference>
<dbReference type="AlphaFoldDB" id="A0A2Z7A2W3"/>
<reference evidence="2 3" key="1">
    <citation type="journal article" date="2015" name="Proc. Natl. Acad. Sci. U.S.A.">
        <title>The resurrection genome of Boea hygrometrica: A blueprint for survival of dehydration.</title>
        <authorList>
            <person name="Xiao L."/>
            <person name="Yang G."/>
            <person name="Zhang L."/>
            <person name="Yang X."/>
            <person name="Zhao S."/>
            <person name="Ji Z."/>
            <person name="Zhou Q."/>
            <person name="Hu M."/>
            <person name="Wang Y."/>
            <person name="Chen M."/>
            <person name="Xu Y."/>
            <person name="Jin H."/>
            <person name="Xiao X."/>
            <person name="Hu G."/>
            <person name="Bao F."/>
            <person name="Hu Y."/>
            <person name="Wan P."/>
            <person name="Li L."/>
            <person name="Deng X."/>
            <person name="Kuang T."/>
            <person name="Xiang C."/>
            <person name="Zhu J.K."/>
            <person name="Oliver M.J."/>
            <person name="He Y."/>
        </authorList>
    </citation>
    <scope>NUCLEOTIDE SEQUENCE [LARGE SCALE GENOMIC DNA]</scope>
    <source>
        <strain evidence="3">cv. XS01</strain>
    </source>
</reference>
<evidence type="ECO:0000256" key="1">
    <source>
        <dbReference type="SAM" id="MobiDB-lite"/>
    </source>
</evidence>